<evidence type="ECO:0000313" key="11">
    <source>
        <dbReference type="Proteomes" id="UP000283387"/>
    </source>
</evidence>
<dbReference type="RefSeq" id="WP_170154472.1">
    <property type="nucleotide sequence ID" value="NZ_RAPN01000001.1"/>
</dbReference>
<evidence type="ECO:0000313" key="10">
    <source>
        <dbReference type="EMBL" id="RKD90885.1"/>
    </source>
</evidence>
<protein>
    <submittedName>
        <fullName evidence="10">Carbohydrate binding protein with CBM6 domain</fullName>
    </submittedName>
</protein>
<sequence>MDTGNTIAKEGAYSRFHSAMTYYPLLLLFLTISNSTFCQNPIVPAGVYLADPSAHVWQDGKLYVYGSLDESTEYYCSYDYHVLSTSDLLHWDMEENVFASRGENDEVLYSDKELYAPDCQFKNGLYYLYYCQPDRKAAEGVATSKSPIGPFSSGAPIALGGIEEIDPAVFIDDDGQAYYIWGQFDAKIARLKPNMTEIDSLSIVPELATEKEHFFHEGAFMFKRNGIYYLVYSDISRGNQPTCIGYSTSDSPWGPFKYGGVIVDNDNCDPSTWNNHGSVVKFKGQWYVFYHRSTHNSRMMRKACVEPITFNMDGSINEVEMTSQGAGPPLKSLDKIEAERACLLLGNSRIELFETMNEKLGGIQNGDKVAYKYIDFKDGADQIQFRVKALQNGGKISVRIDQPWGPEVGVLNISGDESGDWDTVTSKMKKVEGVHAVWLAFSGDKNELFELDWFEFANNSENE</sequence>
<feature type="site" description="Important for catalytic activity, responsible for pKa modulation of the active site Glu and correct orientation of both the proton donor and substrate" evidence="7">
    <location>
        <position position="166"/>
    </location>
</feature>
<organism evidence="10 11">
    <name type="scientific">Mangrovibacterium diazotrophicum</name>
    <dbReference type="NCBI Taxonomy" id="1261403"/>
    <lineage>
        <taxon>Bacteria</taxon>
        <taxon>Pseudomonadati</taxon>
        <taxon>Bacteroidota</taxon>
        <taxon>Bacteroidia</taxon>
        <taxon>Marinilabiliales</taxon>
        <taxon>Prolixibacteraceae</taxon>
        <taxon>Mangrovibacterium</taxon>
    </lineage>
</organism>
<proteinExistence type="inferred from homology"/>
<keyword evidence="2" id="KW-0858">Xylan degradation</keyword>
<keyword evidence="3" id="KW-0732">Signal</keyword>
<evidence type="ECO:0000256" key="5">
    <source>
        <dbReference type="ARBA" id="ARBA00023277"/>
    </source>
</evidence>
<evidence type="ECO:0000256" key="3">
    <source>
        <dbReference type="ARBA" id="ARBA00022729"/>
    </source>
</evidence>
<dbReference type="PROSITE" id="PS51175">
    <property type="entry name" value="CBM6"/>
    <property type="match status" value="1"/>
</dbReference>
<dbReference type="Gene3D" id="2.115.10.20">
    <property type="entry name" value="Glycosyl hydrolase domain, family 43"/>
    <property type="match status" value="1"/>
</dbReference>
<dbReference type="SUPFAM" id="SSF75005">
    <property type="entry name" value="Arabinanase/levansucrase/invertase"/>
    <property type="match status" value="1"/>
</dbReference>
<dbReference type="PANTHER" id="PTHR43772:SF2">
    <property type="entry name" value="PUTATIVE (AFU_ORTHOLOGUE AFUA_2G04480)-RELATED"/>
    <property type="match status" value="1"/>
</dbReference>
<dbReference type="GO" id="GO:0030246">
    <property type="term" value="F:carbohydrate binding"/>
    <property type="evidence" value="ECO:0007669"/>
    <property type="project" value="InterPro"/>
</dbReference>
<dbReference type="InterPro" id="IPR006584">
    <property type="entry name" value="Cellulose-bd_IV"/>
</dbReference>
<evidence type="ECO:0000256" key="2">
    <source>
        <dbReference type="ARBA" id="ARBA00022651"/>
    </source>
</evidence>
<dbReference type="InterPro" id="IPR006710">
    <property type="entry name" value="Glyco_hydro_43"/>
</dbReference>
<evidence type="ECO:0000256" key="4">
    <source>
        <dbReference type="ARBA" id="ARBA00022801"/>
    </source>
</evidence>
<feature type="domain" description="CBM6" evidence="9">
    <location>
        <begin position="334"/>
        <end position="457"/>
    </location>
</feature>
<dbReference type="InterPro" id="IPR008979">
    <property type="entry name" value="Galactose-bd-like_sf"/>
</dbReference>
<dbReference type="GO" id="GO:0004553">
    <property type="term" value="F:hydrolase activity, hydrolyzing O-glycosyl compounds"/>
    <property type="evidence" value="ECO:0007669"/>
    <property type="project" value="InterPro"/>
</dbReference>
<accession>A0A419W611</accession>
<reference evidence="10 11" key="1">
    <citation type="submission" date="2018-09" db="EMBL/GenBank/DDBJ databases">
        <title>Genomic Encyclopedia of Archaeal and Bacterial Type Strains, Phase II (KMG-II): from individual species to whole genera.</title>
        <authorList>
            <person name="Goeker M."/>
        </authorList>
    </citation>
    <scope>NUCLEOTIDE SEQUENCE [LARGE SCALE GENOMIC DNA]</scope>
    <source>
        <strain evidence="10 11">DSM 27148</strain>
    </source>
</reference>
<dbReference type="CDD" id="cd04084">
    <property type="entry name" value="CBM6_xylanase-like"/>
    <property type="match status" value="1"/>
</dbReference>
<dbReference type="InterPro" id="IPR052176">
    <property type="entry name" value="Glycosyl_Hydrlase_43_Enz"/>
</dbReference>
<dbReference type="CDD" id="cd18620">
    <property type="entry name" value="GH43_XylA-like"/>
    <property type="match status" value="1"/>
</dbReference>
<dbReference type="InterPro" id="IPR023296">
    <property type="entry name" value="Glyco_hydro_beta-prop_sf"/>
</dbReference>
<keyword evidence="6 8" id="KW-0326">Glycosidase</keyword>
<comment type="caution">
    <text evidence="10">The sequence shown here is derived from an EMBL/GenBank/DDBJ whole genome shotgun (WGS) entry which is preliminary data.</text>
</comment>
<dbReference type="GO" id="GO:0045493">
    <property type="term" value="P:xylan catabolic process"/>
    <property type="evidence" value="ECO:0007669"/>
    <property type="project" value="UniProtKB-KW"/>
</dbReference>
<evidence type="ECO:0000256" key="7">
    <source>
        <dbReference type="PIRSR" id="PIRSR606710-2"/>
    </source>
</evidence>
<dbReference type="Pfam" id="PF04616">
    <property type="entry name" value="Glyco_hydro_43"/>
    <property type="match status" value="1"/>
</dbReference>
<dbReference type="PANTHER" id="PTHR43772">
    <property type="entry name" value="ENDO-1,4-BETA-XYLANASE"/>
    <property type="match status" value="1"/>
</dbReference>
<comment type="similarity">
    <text evidence="1 8">Belongs to the glycosyl hydrolase 43 family.</text>
</comment>
<dbReference type="EMBL" id="RAPN01000001">
    <property type="protein sequence ID" value="RKD90885.1"/>
    <property type="molecule type" value="Genomic_DNA"/>
</dbReference>
<evidence type="ECO:0000259" key="9">
    <source>
        <dbReference type="PROSITE" id="PS51175"/>
    </source>
</evidence>
<evidence type="ECO:0000256" key="6">
    <source>
        <dbReference type="ARBA" id="ARBA00023295"/>
    </source>
</evidence>
<evidence type="ECO:0000256" key="8">
    <source>
        <dbReference type="RuleBase" id="RU361187"/>
    </source>
</evidence>
<dbReference type="SUPFAM" id="SSF49785">
    <property type="entry name" value="Galactose-binding domain-like"/>
    <property type="match status" value="1"/>
</dbReference>
<evidence type="ECO:0000256" key="1">
    <source>
        <dbReference type="ARBA" id="ARBA00009865"/>
    </source>
</evidence>
<keyword evidence="11" id="KW-1185">Reference proteome</keyword>
<dbReference type="SMART" id="SM00606">
    <property type="entry name" value="CBD_IV"/>
    <property type="match status" value="1"/>
</dbReference>
<dbReference type="Proteomes" id="UP000283387">
    <property type="component" value="Unassembled WGS sequence"/>
</dbReference>
<keyword evidence="5" id="KW-0119">Carbohydrate metabolism</keyword>
<dbReference type="AlphaFoldDB" id="A0A419W611"/>
<dbReference type="Pfam" id="PF03422">
    <property type="entry name" value="CBM_6"/>
    <property type="match status" value="1"/>
</dbReference>
<keyword evidence="4 8" id="KW-0378">Hydrolase</keyword>
<gene>
    <name evidence="10" type="ORF">BC643_1230</name>
</gene>
<name>A0A419W611_9BACT</name>
<dbReference type="InterPro" id="IPR005084">
    <property type="entry name" value="CBM6"/>
</dbReference>
<keyword evidence="2" id="KW-0624">Polysaccharide degradation</keyword>
<dbReference type="Gene3D" id="2.60.120.260">
    <property type="entry name" value="Galactose-binding domain-like"/>
    <property type="match status" value="1"/>
</dbReference>